<organism evidence="11">
    <name type="scientific">Desulfobacca acetoxidans</name>
    <dbReference type="NCBI Taxonomy" id="60893"/>
    <lineage>
        <taxon>Bacteria</taxon>
        <taxon>Pseudomonadati</taxon>
        <taxon>Thermodesulfobacteriota</taxon>
        <taxon>Desulfobaccia</taxon>
        <taxon>Desulfobaccales</taxon>
        <taxon>Desulfobaccaceae</taxon>
        <taxon>Desulfobacca</taxon>
    </lineage>
</organism>
<dbReference type="EMBL" id="DTMF01000106">
    <property type="protein sequence ID" value="HGF33545.1"/>
    <property type="molecule type" value="Genomic_DNA"/>
</dbReference>
<keyword evidence="6" id="KW-0732">Signal</keyword>
<comment type="subcellular location">
    <subcellularLocation>
        <location evidence="1">Cell envelope</location>
    </subcellularLocation>
</comment>
<dbReference type="InterPro" id="IPR003321">
    <property type="entry name" value="Cyt_c552"/>
</dbReference>
<sequence length="503" mass="56288">MKTDNKLMMLGVAVVLGGLLLFLTCAPPKPEPVRTGTIPDGEIDPAKWGQVYPLEYDSWKKTEKLKPLTSKYKNSHTAILSHVDKLSEYPYMALLFNGWGFGVEYNEPRGHWYMLIDQLEIDPSRLKAGGVCLSCKTPYAPILEKQMGLNYFKDPYIDVHAKIPEQFQKLGVTCVDCHDNKTMDLKLTHPVSLKAFELLGLPLEKMTRQQKRTTVCAQCHVTYVIPKDKEMKSVGLFFPWQGSKVGDISIENIIKVLKSDPSYLEWQEAVSGLKVGFIRHPEYEFYSRNSVHWKADVSCADCHMPYIRVGANKISDHDVTSPLKNNLIACQQCHTETPEWLRSQVTAIQDRTVSLMQRSGYQTAVAAKLFEMANQAEKDGKKLDQDLINQAKDLYLEGLYRNIFMGAENSVGFHNPSEAGRILGDSVAFSGKAAALLREALSRAGVQVPADVNLDLAKYLNNRGVKPLNFNPQLEFKDPFGIQDKLIPTASLGLVSPPAAPKP</sequence>
<evidence type="ECO:0000256" key="9">
    <source>
        <dbReference type="ARBA" id="ARBA00023004"/>
    </source>
</evidence>
<dbReference type="InterPro" id="IPR036280">
    <property type="entry name" value="Multihaem_cyt_sf"/>
</dbReference>
<gene>
    <name evidence="11" type="ORF">ENW96_04025</name>
</gene>
<dbReference type="PANTHER" id="PTHR30633">
    <property type="entry name" value="CYTOCHROME C-552 RESPIRATORY NITRITE REDUCTASE"/>
    <property type="match status" value="1"/>
</dbReference>
<keyword evidence="5" id="KW-0479">Metal-binding</keyword>
<evidence type="ECO:0000256" key="4">
    <source>
        <dbReference type="ARBA" id="ARBA00022617"/>
    </source>
</evidence>
<dbReference type="GO" id="GO:0046872">
    <property type="term" value="F:metal ion binding"/>
    <property type="evidence" value="ECO:0007669"/>
    <property type="project" value="UniProtKB-KW"/>
</dbReference>
<dbReference type="CDD" id="cd00548">
    <property type="entry name" value="NrfA-like"/>
    <property type="match status" value="1"/>
</dbReference>
<comment type="catalytic activity">
    <reaction evidence="10">
        <text>6 Fe(III)-[cytochrome c] + NH4(+) + 2 H2O = 6 Fe(II)-[cytochrome c] + nitrite + 8 H(+)</text>
        <dbReference type="Rhea" id="RHEA:13089"/>
        <dbReference type="Rhea" id="RHEA-COMP:10350"/>
        <dbReference type="Rhea" id="RHEA-COMP:14399"/>
        <dbReference type="ChEBI" id="CHEBI:15377"/>
        <dbReference type="ChEBI" id="CHEBI:15378"/>
        <dbReference type="ChEBI" id="CHEBI:16301"/>
        <dbReference type="ChEBI" id="CHEBI:28938"/>
        <dbReference type="ChEBI" id="CHEBI:29033"/>
        <dbReference type="ChEBI" id="CHEBI:29034"/>
        <dbReference type="EC" id="1.7.2.2"/>
    </reaction>
</comment>
<evidence type="ECO:0000256" key="7">
    <source>
        <dbReference type="ARBA" id="ARBA00022837"/>
    </source>
</evidence>
<dbReference type="GO" id="GO:0019645">
    <property type="term" value="P:anaerobic electron transport chain"/>
    <property type="evidence" value="ECO:0007669"/>
    <property type="project" value="TreeGrafter"/>
</dbReference>
<dbReference type="Pfam" id="PF02335">
    <property type="entry name" value="Cytochrom_C552"/>
    <property type="match status" value="1"/>
</dbReference>
<comment type="caution">
    <text evidence="11">The sequence shown here is derived from an EMBL/GenBank/DDBJ whole genome shotgun (WGS) entry which is preliminary data.</text>
</comment>
<evidence type="ECO:0000256" key="2">
    <source>
        <dbReference type="ARBA" id="ARBA00009288"/>
    </source>
</evidence>
<keyword evidence="7" id="KW-0106">Calcium</keyword>
<keyword evidence="4" id="KW-0349">Heme</keyword>
<dbReference type="GO" id="GO:0030288">
    <property type="term" value="C:outer membrane-bounded periplasmic space"/>
    <property type="evidence" value="ECO:0007669"/>
    <property type="project" value="TreeGrafter"/>
</dbReference>
<evidence type="ECO:0000256" key="8">
    <source>
        <dbReference type="ARBA" id="ARBA00023002"/>
    </source>
</evidence>
<name>A0A7C3Z167_9BACT</name>
<dbReference type="GO" id="GO:0042279">
    <property type="term" value="F:nitrite reductase (cytochrome, ammonia-forming) activity"/>
    <property type="evidence" value="ECO:0007669"/>
    <property type="project" value="UniProtKB-EC"/>
</dbReference>
<protein>
    <recommendedName>
        <fullName evidence="3">nitrite reductase (cytochrome; ammonia-forming)</fullName>
        <ecNumber evidence="3">1.7.2.2</ecNumber>
    </recommendedName>
</protein>
<dbReference type="PIRSF" id="PIRSF000243">
    <property type="entry name" value="Cyt_c552"/>
    <property type="match status" value="1"/>
</dbReference>
<evidence type="ECO:0000256" key="6">
    <source>
        <dbReference type="ARBA" id="ARBA00022729"/>
    </source>
</evidence>
<evidence type="ECO:0000256" key="3">
    <source>
        <dbReference type="ARBA" id="ARBA00011887"/>
    </source>
</evidence>
<dbReference type="SUPFAM" id="SSF48695">
    <property type="entry name" value="Multiheme cytochromes"/>
    <property type="match status" value="1"/>
</dbReference>
<dbReference type="AlphaFoldDB" id="A0A7C3Z167"/>
<evidence type="ECO:0000256" key="10">
    <source>
        <dbReference type="ARBA" id="ARBA00049131"/>
    </source>
</evidence>
<proteinExistence type="inferred from homology"/>
<keyword evidence="8" id="KW-0560">Oxidoreductase</keyword>
<dbReference type="EC" id="1.7.2.2" evidence="3"/>
<evidence type="ECO:0000256" key="1">
    <source>
        <dbReference type="ARBA" id="ARBA00004196"/>
    </source>
</evidence>
<evidence type="ECO:0000313" key="11">
    <source>
        <dbReference type="EMBL" id="HGF33545.1"/>
    </source>
</evidence>
<reference evidence="11" key="1">
    <citation type="journal article" date="2020" name="mSystems">
        <title>Genome- and Community-Level Interaction Insights into Carbon Utilization and Element Cycling Functions of Hydrothermarchaeota in Hydrothermal Sediment.</title>
        <authorList>
            <person name="Zhou Z."/>
            <person name="Liu Y."/>
            <person name="Xu W."/>
            <person name="Pan J."/>
            <person name="Luo Z.H."/>
            <person name="Li M."/>
        </authorList>
    </citation>
    <scope>NUCLEOTIDE SEQUENCE [LARGE SCALE GENOMIC DNA]</scope>
    <source>
        <strain evidence="11">SpSt-897</strain>
    </source>
</reference>
<dbReference type="PANTHER" id="PTHR30633:SF0">
    <property type="entry name" value="CYTOCHROME C-552"/>
    <property type="match status" value="1"/>
</dbReference>
<dbReference type="GO" id="GO:0020037">
    <property type="term" value="F:heme binding"/>
    <property type="evidence" value="ECO:0007669"/>
    <property type="project" value="TreeGrafter"/>
</dbReference>
<dbReference type="Gene3D" id="1.20.140.10">
    <property type="entry name" value="Butyryl-CoA Dehydrogenase, subunit A, domain 3"/>
    <property type="match status" value="1"/>
</dbReference>
<dbReference type="Gene3D" id="1.10.1130.10">
    <property type="entry name" value="Flavocytochrome C3, Chain A"/>
    <property type="match status" value="1"/>
</dbReference>
<accession>A0A7C3Z167</accession>
<evidence type="ECO:0000256" key="5">
    <source>
        <dbReference type="ARBA" id="ARBA00022723"/>
    </source>
</evidence>
<keyword evidence="9" id="KW-0408">Iron</keyword>
<comment type="similarity">
    <text evidence="2">Belongs to the cytochrome c-552 family.</text>
</comment>